<dbReference type="InterPro" id="IPR036236">
    <property type="entry name" value="Znf_C2H2_sf"/>
</dbReference>
<dbReference type="EMBL" id="JABCKI010006387">
    <property type="protein sequence ID" value="KAG5634488.1"/>
    <property type="molecule type" value="Genomic_DNA"/>
</dbReference>
<dbReference type="GO" id="GO:0005737">
    <property type="term" value="C:cytoplasm"/>
    <property type="evidence" value="ECO:0007669"/>
    <property type="project" value="TreeGrafter"/>
</dbReference>
<dbReference type="AlphaFoldDB" id="A0A9P7FQR0"/>
<dbReference type="Pfam" id="PF01266">
    <property type="entry name" value="DAO"/>
    <property type="match status" value="1"/>
</dbReference>
<evidence type="ECO:0000256" key="1">
    <source>
        <dbReference type="SAM" id="MobiDB-lite"/>
    </source>
</evidence>
<dbReference type="InterPro" id="IPR006076">
    <property type="entry name" value="FAD-dep_OxRdtase"/>
</dbReference>
<dbReference type="OrthoDB" id="429143at2759"/>
<dbReference type="Gene3D" id="3.30.9.10">
    <property type="entry name" value="D-Amino Acid Oxidase, subunit A, domain 2"/>
    <property type="match status" value="1"/>
</dbReference>
<feature type="region of interest" description="Disordered" evidence="1">
    <location>
        <begin position="339"/>
        <end position="365"/>
    </location>
</feature>
<feature type="domain" description="FAD dependent oxidoreductase" evidence="2">
    <location>
        <begin position="82"/>
        <end position="546"/>
    </location>
</feature>
<dbReference type="SUPFAM" id="SSF51905">
    <property type="entry name" value="FAD/NAD(P)-binding domain"/>
    <property type="match status" value="1"/>
</dbReference>
<dbReference type="SUPFAM" id="SSF57667">
    <property type="entry name" value="beta-beta-alpha zinc fingers"/>
    <property type="match status" value="1"/>
</dbReference>
<evidence type="ECO:0000313" key="3">
    <source>
        <dbReference type="EMBL" id="KAG5634488.1"/>
    </source>
</evidence>
<comment type="caution">
    <text evidence="3">The sequence shown here is derived from an EMBL/GenBank/DDBJ whole genome shotgun (WGS) entry which is preliminary data.</text>
</comment>
<dbReference type="PANTHER" id="PTHR13847">
    <property type="entry name" value="SARCOSINE DEHYDROGENASE-RELATED"/>
    <property type="match status" value="1"/>
</dbReference>
<accession>A0A9P7FQR0</accession>
<feature type="region of interest" description="Disordered" evidence="1">
    <location>
        <begin position="454"/>
        <end position="473"/>
    </location>
</feature>
<name>A0A9P7FQR0_9AGAR</name>
<dbReference type="Gene3D" id="3.30.160.60">
    <property type="entry name" value="Classic Zinc Finger"/>
    <property type="match status" value="1"/>
</dbReference>
<organism evidence="3 4">
    <name type="scientific">Sphagnurus paluster</name>
    <dbReference type="NCBI Taxonomy" id="117069"/>
    <lineage>
        <taxon>Eukaryota</taxon>
        <taxon>Fungi</taxon>
        <taxon>Dikarya</taxon>
        <taxon>Basidiomycota</taxon>
        <taxon>Agaricomycotina</taxon>
        <taxon>Agaricomycetes</taxon>
        <taxon>Agaricomycetidae</taxon>
        <taxon>Agaricales</taxon>
        <taxon>Tricholomatineae</taxon>
        <taxon>Lyophyllaceae</taxon>
        <taxon>Sphagnurus</taxon>
    </lineage>
</organism>
<dbReference type="PANTHER" id="PTHR13847:SF213">
    <property type="entry name" value="DEPENDENT OXIDOREDUCTASE, PUTATIVE-RELATED"/>
    <property type="match status" value="1"/>
</dbReference>
<gene>
    <name evidence="3" type="ORF">H0H81_001775</name>
</gene>
<evidence type="ECO:0000259" key="2">
    <source>
        <dbReference type="Pfam" id="PF01266"/>
    </source>
</evidence>
<proteinExistence type="predicted"/>
<reference evidence="3" key="1">
    <citation type="submission" date="2021-02" db="EMBL/GenBank/DDBJ databases">
        <authorList>
            <person name="Nieuwenhuis M."/>
            <person name="Van De Peppel L.J.J."/>
        </authorList>
    </citation>
    <scope>NUCLEOTIDE SEQUENCE</scope>
    <source>
        <strain evidence="3">D49</strain>
    </source>
</reference>
<dbReference type="Gene3D" id="3.50.50.60">
    <property type="entry name" value="FAD/NAD(P)-binding domain"/>
    <property type="match status" value="1"/>
</dbReference>
<protein>
    <recommendedName>
        <fullName evidence="2">FAD dependent oxidoreductase domain-containing protein</fullName>
    </recommendedName>
</protein>
<reference evidence="3" key="2">
    <citation type="submission" date="2021-10" db="EMBL/GenBank/DDBJ databases">
        <title>Phylogenomics reveals ancestral predisposition of the termite-cultivated fungus Termitomyces towards a domesticated lifestyle.</title>
        <authorList>
            <person name="Auxier B."/>
            <person name="Grum-Grzhimaylo A."/>
            <person name="Cardenas M.E."/>
            <person name="Lodge J.D."/>
            <person name="Laessoe T."/>
            <person name="Pedersen O."/>
            <person name="Smith M.E."/>
            <person name="Kuyper T.W."/>
            <person name="Franco-Molano E.A."/>
            <person name="Baroni T.J."/>
            <person name="Aanen D.K."/>
        </authorList>
    </citation>
    <scope>NUCLEOTIDE SEQUENCE</scope>
    <source>
        <strain evidence="3">D49</strain>
    </source>
</reference>
<dbReference type="Proteomes" id="UP000717328">
    <property type="component" value="Unassembled WGS sequence"/>
</dbReference>
<keyword evidence="4" id="KW-1185">Reference proteome</keyword>
<dbReference type="InterPro" id="IPR036188">
    <property type="entry name" value="FAD/NAD-bd_sf"/>
</dbReference>
<evidence type="ECO:0000313" key="4">
    <source>
        <dbReference type="Proteomes" id="UP000717328"/>
    </source>
</evidence>
<sequence>MTPVGSPSIFGALLYRLRNLTIRVVLSILRLFYPSLNELLLRLHRSPGLPVASPCPSYWLIPPSPIAKHGSGRDTELPAYADIVIIGSGITGTSVARTLLDWQRAHPTDGASPLHVVMLEARDTCSGATGRNGGHITPPTYPIYGELKAKYGQTVAQQIMRFRLAHVAQLREAAAAEGLLADSQCREVETFDVFHDARLYAESKARLAVYHADLPVEVARYKIHEGELAIKNMQDLQLSDRAVGCFSMQAGAVQPYRLVTGILARLLSEYTSHFHLFTQTPCTEILSPEPDAPRQLYRVTTPRGVIETPHVVHATNGWAGHLLPGMRGRIMPVRATMTAQRPQEGLGVVPSAPSDEAMVGEGAPPERSWAGMRSFTLFPGREVYNFDYLTQQLPAGGAPVSRYPPTEGEMMLGGGVAQGGVETMVNALGISDDGEWDAKTGDYLKHALQDYFDPGETGEVAGQKQEEEEGSDGHVKAVWSGILGLSADMKPWVGRVPSVASERRTPDMAGSTTSRRTAAPGEWMAAGYSGEGMVHAWLSGKALAYMVLGLDEQDSGEEKSTEEDLNAWFPDVFRVSERRWGRAGIEEFISHLYYETDTALQSHWRSKVHKRRCKELKQPAYTIEEAERAAGLGKEGKRATTIFRPLVAPEDAMV</sequence>